<proteinExistence type="predicted"/>
<dbReference type="Proteomes" id="UP001139646">
    <property type="component" value="Unassembled WGS sequence"/>
</dbReference>
<evidence type="ECO:0000256" key="1">
    <source>
        <dbReference type="SAM" id="MobiDB-lite"/>
    </source>
</evidence>
<protein>
    <recommendedName>
        <fullName evidence="4">DUF4316 domain-containing protein</fullName>
    </recommendedName>
</protein>
<accession>A0ABS9X246</accession>
<keyword evidence="3" id="KW-1185">Reference proteome</keyword>
<evidence type="ECO:0008006" key="4">
    <source>
        <dbReference type="Google" id="ProtNLM"/>
    </source>
</evidence>
<evidence type="ECO:0000313" key="3">
    <source>
        <dbReference type="Proteomes" id="UP001139646"/>
    </source>
</evidence>
<dbReference type="EMBL" id="JAKKSL010000002">
    <property type="protein sequence ID" value="MCI2284315.1"/>
    <property type="molecule type" value="Genomic_DNA"/>
</dbReference>
<gene>
    <name evidence="2" type="ORF">L3081_14145</name>
</gene>
<dbReference type="RefSeq" id="WP_242286758.1">
    <property type="nucleotide sequence ID" value="NZ_JAKKSL010000002.1"/>
</dbReference>
<organism evidence="2 3">
    <name type="scientific">Colwellia maritima</name>
    <dbReference type="NCBI Taxonomy" id="2912588"/>
    <lineage>
        <taxon>Bacteria</taxon>
        <taxon>Pseudomonadati</taxon>
        <taxon>Pseudomonadota</taxon>
        <taxon>Gammaproteobacteria</taxon>
        <taxon>Alteromonadales</taxon>
        <taxon>Colwelliaceae</taxon>
        <taxon>Colwellia</taxon>
    </lineage>
</organism>
<feature type="compositionally biased region" description="Basic residues" evidence="1">
    <location>
        <begin position="129"/>
        <end position="138"/>
    </location>
</feature>
<feature type="region of interest" description="Disordered" evidence="1">
    <location>
        <begin position="116"/>
        <end position="138"/>
    </location>
</feature>
<reference evidence="2" key="1">
    <citation type="submission" date="2022-01" db="EMBL/GenBank/DDBJ databases">
        <title>Colwellia maritima, isolated from seawater.</title>
        <authorList>
            <person name="Kristyanto S."/>
            <person name="Jung J."/>
            <person name="Jeon C.O."/>
        </authorList>
    </citation>
    <scope>NUCLEOTIDE SEQUENCE</scope>
    <source>
        <strain evidence="2">MSW7</strain>
    </source>
</reference>
<name>A0ABS9X246_9GAMM</name>
<sequence length="138" mass="15684">MAHITWKEKGGITGNYFTTPSAVEVARSIDGYVSSKALNQGVQVYLGDDRTEYKKYVQIFEVQEDIPYGSAAFGVTKANPQFNPGRYQTHEQYFIQQDQLNKLTPVHGSLETMKNTEAPNISKKLEKLRAKKKHDKEK</sequence>
<comment type="caution">
    <text evidence="2">The sequence shown here is derived from an EMBL/GenBank/DDBJ whole genome shotgun (WGS) entry which is preliminary data.</text>
</comment>
<evidence type="ECO:0000313" key="2">
    <source>
        <dbReference type="EMBL" id="MCI2284315.1"/>
    </source>
</evidence>